<comment type="caution">
    <text evidence="2">The sequence shown here is derived from an EMBL/GenBank/DDBJ whole genome shotgun (WGS) entry which is preliminary data.</text>
</comment>
<sequence>MDISVVVPVYNPPHHLFEENIKSLISQCGDFEFIYINDGSTDEWIDKRLQNLAETDSRIVYIRKQNSGVSDTRNVGIDMAKGDYIMFVDSDDALAKDSLNYALDTIRFFKADIVIFGIDQGSHDIHIRKLLNSKEQKHLKLSTLAFRTSDYYDIGVNVDGPYAKLFKQSLINDNNLKYKIDICKSEDAIFDLYAYEYANKIAIDNRLIYYYAYNESSISNRYVYKHAKMIPLYLDEEKKFIEKYHTYEEDYWDALATRAITGIADADHRYFAKTQPNKSIWVLAREFSKILSAPVVQKCLGRLSYSKLSNIQMPGMSNKIKLFFYKHKLTFLDLFIHKILK</sequence>
<dbReference type="SUPFAM" id="SSF53448">
    <property type="entry name" value="Nucleotide-diphospho-sugar transferases"/>
    <property type="match status" value="1"/>
</dbReference>
<feature type="domain" description="Glycosyltransferase 2-like" evidence="1">
    <location>
        <begin position="4"/>
        <end position="150"/>
    </location>
</feature>
<dbReference type="InterPro" id="IPR001173">
    <property type="entry name" value="Glyco_trans_2-like"/>
</dbReference>
<dbReference type="GeneID" id="78336913"/>
<evidence type="ECO:0000313" key="3">
    <source>
        <dbReference type="Proteomes" id="UP000004407"/>
    </source>
</evidence>
<dbReference type="PANTHER" id="PTHR22916">
    <property type="entry name" value="GLYCOSYLTRANSFERASE"/>
    <property type="match status" value="1"/>
</dbReference>
<dbReference type="eggNOG" id="COG0463">
    <property type="taxonomic scope" value="Bacteria"/>
</dbReference>
<evidence type="ECO:0000313" key="2">
    <source>
        <dbReference type="EMBL" id="EHJ40815.1"/>
    </source>
</evidence>
<gene>
    <name evidence="2" type="ORF">HMPREF0673_01189</name>
</gene>
<name>G6AX39_9BACT</name>
<dbReference type="Proteomes" id="UP000004407">
    <property type="component" value="Unassembled WGS sequence"/>
</dbReference>
<dbReference type="EMBL" id="AFZZ01000104">
    <property type="protein sequence ID" value="EHJ40815.1"/>
    <property type="molecule type" value="Genomic_DNA"/>
</dbReference>
<dbReference type="Gene3D" id="3.90.550.10">
    <property type="entry name" value="Spore Coat Polysaccharide Biosynthesis Protein SpsA, Chain A"/>
    <property type="match status" value="1"/>
</dbReference>
<keyword evidence="2" id="KW-0808">Transferase</keyword>
<dbReference type="CDD" id="cd00761">
    <property type="entry name" value="Glyco_tranf_GTA_type"/>
    <property type="match status" value="1"/>
</dbReference>
<dbReference type="PATRIC" id="fig|1002367.3.peg.950"/>
<dbReference type="PANTHER" id="PTHR22916:SF3">
    <property type="entry name" value="UDP-GLCNAC:BETAGAL BETA-1,3-N-ACETYLGLUCOSAMINYLTRANSFERASE-LIKE PROTEIN 1"/>
    <property type="match status" value="1"/>
</dbReference>
<dbReference type="GO" id="GO:0016758">
    <property type="term" value="F:hexosyltransferase activity"/>
    <property type="evidence" value="ECO:0007669"/>
    <property type="project" value="UniProtKB-ARBA"/>
</dbReference>
<organism evidence="2 3">
    <name type="scientific">Leyella stercorea DSM 18206</name>
    <dbReference type="NCBI Taxonomy" id="1002367"/>
    <lineage>
        <taxon>Bacteria</taxon>
        <taxon>Pseudomonadati</taxon>
        <taxon>Bacteroidota</taxon>
        <taxon>Bacteroidia</taxon>
        <taxon>Bacteroidales</taxon>
        <taxon>Prevotellaceae</taxon>
        <taxon>Leyella</taxon>
    </lineage>
</organism>
<accession>G6AX39</accession>
<reference evidence="2 3" key="1">
    <citation type="submission" date="2011-08" db="EMBL/GenBank/DDBJ databases">
        <authorList>
            <person name="Weinstock G."/>
            <person name="Sodergren E."/>
            <person name="Clifton S."/>
            <person name="Fulton L."/>
            <person name="Fulton B."/>
            <person name="Courtney L."/>
            <person name="Fronick C."/>
            <person name="Harrison M."/>
            <person name="Strong C."/>
            <person name="Farmer C."/>
            <person name="Delahaunty K."/>
            <person name="Markovic C."/>
            <person name="Hall O."/>
            <person name="Minx P."/>
            <person name="Tomlinson C."/>
            <person name="Mitreva M."/>
            <person name="Hou S."/>
            <person name="Chen J."/>
            <person name="Wollam A."/>
            <person name="Pepin K.H."/>
            <person name="Johnson M."/>
            <person name="Bhonagiri V."/>
            <person name="Zhang X."/>
            <person name="Suruliraj S."/>
            <person name="Warren W."/>
            <person name="Chinwalla A."/>
            <person name="Mardis E.R."/>
            <person name="Wilson R.K."/>
        </authorList>
    </citation>
    <scope>NUCLEOTIDE SEQUENCE [LARGE SCALE GENOMIC DNA]</scope>
    <source>
        <strain evidence="2 3">DSM 18206</strain>
    </source>
</reference>
<dbReference type="HOGENOM" id="CLU_025996_25_1_10"/>
<dbReference type="Pfam" id="PF00535">
    <property type="entry name" value="Glycos_transf_2"/>
    <property type="match status" value="1"/>
</dbReference>
<evidence type="ECO:0000259" key="1">
    <source>
        <dbReference type="Pfam" id="PF00535"/>
    </source>
</evidence>
<dbReference type="InterPro" id="IPR029044">
    <property type="entry name" value="Nucleotide-diphossugar_trans"/>
</dbReference>
<dbReference type="RefSeq" id="WP_007898997.1">
    <property type="nucleotide sequence ID" value="NZ_JH379409.1"/>
</dbReference>
<proteinExistence type="predicted"/>
<protein>
    <submittedName>
        <fullName evidence="2">Glycosyltransferase, group 2 family protein</fullName>
    </submittedName>
</protein>
<dbReference type="AlphaFoldDB" id="G6AX39"/>